<dbReference type="GO" id="GO:0008270">
    <property type="term" value="F:zinc ion binding"/>
    <property type="evidence" value="ECO:0007669"/>
    <property type="project" value="InterPro"/>
</dbReference>
<dbReference type="AlphaFoldDB" id="A0A1F7GWZ6"/>
<organism evidence="1 2">
    <name type="scientific">Candidatus Roizmanbacteria bacterium RIFCSPHIGHO2_02_FULL_37_24</name>
    <dbReference type="NCBI Taxonomy" id="1802037"/>
    <lineage>
        <taxon>Bacteria</taxon>
        <taxon>Candidatus Roizmaniibacteriota</taxon>
    </lineage>
</organism>
<dbReference type="PANTHER" id="PTHR30304">
    <property type="entry name" value="D-TAGATOSE-1,6-BISPHOSPHATE ALDOLASE"/>
    <property type="match status" value="1"/>
</dbReference>
<dbReference type="EMBL" id="MFZM01000020">
    <property type="protein sequence ID" value="OGK23509.1"/>
    <property type="molecule type" value="Genomic_DNA"/>
</dbReference>
<reference evidence="1 2" key="1">
    <citation type="journal article" date="2016" name="Nat. Commun.">
        <title>Thousands of microbial genomes shed light on interconnected biogeochemical processes in an aquifer system.</title>
        <authorList>
            <person name="Anantharaman K."/>
            <person name="Brown C.T."/>
            <person name="Hug L.A."/>
            <person name="Sharon I."/>
            <person name="Castelle C.J."/>
            <person name="Probst A.J."/>
            <person name="Thomas B.C."/>
            <person name="Singh A."/>
            <person name="Wilkins M.J."/>
            <person name="Karaoz U."/>
            <person name="Brodie E.L."/>
            <person name="Williams K.H."/>
            <person name="Hubbard S.S."/>
            <person name="Banfield J.F."/>
        </authorList>
    </citation>
    <scope>NUCLEOTIDE SEQUENCE [LARGE SCALE GENOMIC DNA]</scope>
</reference>
<evidence type="ECO:0000313" key="1">
    <source>
        <dbReference type="EMBL" id="OGK23509.1"/>
    </source>
</evidence>
<dbReference type="SUPFAM" id="SSF51569">
    <property type="entry name" value="Aldolase"/>
    <property type="match status" value="1"/>
</dbReference>
<comment type="caution">
    <text evidence="1">The sequence shown here is derived from an EMBL/GenBank/DDBJ whole genome shotgun (WGS) entry which is preliminary data.</text>
</comment>
<dbReference type="Proteomes" id="UP000177159">
    <property type="component" value="Unassembled WGS sequence"/>
</dbReference>
<dbReference type="Gene3D" id="3.20.20.70">
    <property type="entry name" value="Aldolase class I"/>
    <property type="match status" value="1"/>
</dbReference>
<dbReference type="InterPro" id="IPR050246">
    <property type="entry name" value="Class_II_FBP_aldolase"/>
</dbReference>
<accession>A0A1F7GWZ6</accession>
<dbReference type="GO" id="GO:0016832">
    <property type="term" value="F:aldehyde-lyase activity"/>
    <property type="evidence" value="ECO:0007669"/>
    <property type="project" value="InterPro"/>
</dbReference>
<name>A0A1F7GWZ6_9BACT</name>
<dbReference type="InterPro" id="IPR013785">
    <property type="entry name" value="Aldolase_TIM"/>
</dbReference>
<sequence length="450" mass="50888">MTLQKYYSTIKNLQKDLVHIIGNIDGDVEVHDEQKLRASYIDKLVYTSAFAKSEGVREYAQNLIRKIARFSGAIPSSIHNVYMAIGKNEINGFTVPAMNIRMLTYDVCRRVFKLAQKHNIGAFVFEIANTEQNYTDQQPSEYSASVLAAAVKERFKGPIFIQGDHYQFKRDIFTKDKDSEINRMKDLIKRSVEAEFYNIDIDGSTLVDLGKGTVDEQQKNNYEMTGLMVDYIRSIEPKGITISIGGEIGHIGGINSTVSDFEAFMNGLINQPNYKEQTGISKASAQTGTSHGGVLMPDGTMQQVDVDFSVLHDISEVAHSKYNIGGAVQHGASTLPEDLFNSFPQNGALEIHLATGFQNIFFDNLPDSLKQKMYTWIRENLQSERLEGQTDEQFIYTLRKKAHGPFKIDQWMLSDSNKKTILDSLESKFELLFDRLNVFNTIEIVKKHVQ</sequence>
<dbReference type="GO" id="GO:0005975">
    <property type="term" value="P:carbohydrate metabolic process"/>
    <property type="evidence" value="ECO:0007669"/>
    <property type="project" value="InterPro"/>
</dbReference>
<dbReference type="PANTHER" id="PTHR30304:SF0">
    <property type="entry name" value="D-TAGATOSE-1,6-BISPHOSPHATE ALDOLASE SUBUNIT GATY-RELATED"/>
    <property type="match status" value="1"/>
</dbReference>
<dbReference type="InterPro" id="IPR000771">
    <property type="entry name" value="FBA_II"/>
</dbReference>
<gene>
    <name evidence="1" type="ORF">A3C24_01800</name>
</gene>
<dbReference type="Pfam" id="PF01116">
    <property type="entry name" value="F_bP_aldolase"/>
    <property type="match status" value="1"/>
</dbReference>
<proteinExistence type="predicted"/>
<evidence type="ECO:0000313" key="2">
    <source>
        <dbReference type="Proteomes" id="UP000177159"/>
    </source>
</evidence>
<protein>
    <submittedName>
        <fullName evidence="1">Aldolase</fullName>
    </submittedName>
</protein>